<sequence length="139" mass="15111">MNGYFYSAGIGGFLYEGDRAAFEAAAGWPADAVAISDRWYNQLIDGQTKGKMIVPNEQGKPVLKAIAPDYPAMAELQKQHIISDAMQSVSVIQLKLQAGRALTESESVTLAAVLDYIDEVENIDTASVTGQVDWPQMTR</sequence>
<organism evidence="1 2">
    <name type="scientific">Lelliottia amnigena</name>
    <name type="common">Enterobacter amnigenus</name>
    <dbReference type="NCBI Taxonomy" id="61646"/>
    <lineage>
        <taxon>Bacteria</taxon>
        <taxon>Pseudomonadati</taxon>
        <taxon>Pseudomonadota</taxon>
        <taxon>Gammaproteobacteria</taxon>
        <taxon>Enterobacterales</taxon>
        <taxon>Enterobacteriaceae</taxon>
        <taxon>Lelliottia</taxon>
    </lineage>
</organism>
<evidence type="ECO:0000313" key="1">
    <source>
        <dbReference type="EMBL" id="MEE9683311.1"/>
    </source>
</evidence>
<keyword evidence="2" id="KW-1185">Reference proteome</keyword>
<protein>
    <submittedName>
        <fullName evidence="1">Tail fiber assembly protein</fullName>
    </submittedName>
</protein>
<dbReference type="Proteomes" id="UP001335910">
    <property type="component" value="Unassembled WGS sequence"/>
</dbReference>
<gene>
    <name evidence="1" type="ORF">V4839_07400</name>
</gene>
<dbReference type="RefSeq" id="WP_331389155.1">
    <property type="nucleotide sequence ID" value="NZ_JAZKLB010000001.1"/>
</dbReference>
<dbReference type="InterPro" id="IPR003458">
    <property type="entry name" value="Phage_T4_Gp38_tail_assem"/>
</dbReference>
<evidence type="ECO:0000313" key="2">
    <source>
        <dbReference type="Proteomes" id="UP001335910"/>
    </source>
</evidence>
<name>A0ABU7UAJ2_LELAM</name>
<reference evidence="1 2" key="1">
    <citation type="submission" date="2023-10" db="EMBL/GenBank/DDBJ databases">
        <title>Wastewater isolates of ESBL- and carbapenemase-producing Gram-negative bacteria from New Zealand.</title>
        <authorList>
            <person name="Straub C."/>
            <person name="Weaver L."/>
            <person name="Cornelius A."/>
            <person name="Mcgill E."/>
            <person name="Dyet K."/>
            <person name="White L."/>
            <person name="Pattis I."/>
        </authorList>
    </citation>
    <scope>NUCLEOTIDE SEQUENCE [LARGE SCALE GENOMIC DNA]</scope>
    <source>
        <strain evidence="1 2">ESBL35</strain>
    </source>
</reference>
<dbReference type="EMBL" id="JAZKLI010000001">
    <property type="protein sequence ID" value="MEE9683311.1"/>
    <property type="molecule type" value="Genomic_DNA"/>
</dbReference>
<comment type="caution">
    <text evidence="1">The sequence shown here is derived from an EMBL/GenBank/DDBJ whole genome shotgun (WGS) entry which is preliminary data.</text>
</comment>
<proteinExistence type="predicted"/>
<accession>A0ABU7UAJ2</accession>
<dbReference type="Pfam" id="PF02413">
    <property type="entry name" value="Caudo_TAP"/>
    <property type="match status" value="1"/>
</dbReference>